<comment type="caution">
    <text evidence="1">The sequence shown here is derived from an EMBL/GenBank/DDBJ whole genome shotgun (WGS) entry which is preliminary data.</text>
</comment>
<sequence>MDVNIVPNHVDKPSNVVLTVFLCVLEWIIDNFKIQNGGRMYEVIPSFCNKTFIKPREPAGSWKKTTFLQQK</sequence>
<dbReference type="Proteomes" id="UP001055811">
    <property type="component" value="Linkage Group LG04"/>
</dbReference>
<keyword evidence="2" id="KW-1185">Reference proteome</keyword>
<evidence type="ECO:0000313" key="2">
    <source>
        <dbReference type="Proteomes" id="UP001055811"/>
    </source>
</evidence>
<proteinExistence type="predicted"/>
<dbReference type="EMBL" id="CM042012">
    <property type="protein sequence ID" value="KAI3753222.1"/>
    <property type="molecule type" value="Genomic_DNA"/>
</dbReference>
<organism evidence="1 2">
    <name type="scientific">Cichorium intybus</name>
    <name type="common">Chicory</name>
    <dbReference type="NCBI Taxonomy" id="13427"/>
    <lineage>
        <taxon>Eukaryota</taxon>
        <taxon>Viridiplantae</taxon>
        <taxon>Streptophyta</taxon>
        <taxon>Embryophyta</taxon>
        <taxon>Tracheophyta</taxon>
        <taxon>Spermatophyta</taxon>
        <taxon>Magnoliopsida</taxon>
        <taxon>eudicotyledons</taxon>
        <taxon>Gunneridae</taxon>
        <taxon>Pentapetalae</taxon>
        <taxon>asterids</taxon>
        <taxon>campanulids</taxon>
        <taxon>Asterales</taxon>
        <taxon>Asteraceae</taxon>
        <taxon>Cichorioideae</taxon>
        <taxon>Cichorieae</taxon>
        <taxon>Cichoriinae</taxon>
        <taxon>Cichorium</taxon>
    </lineage>
</organism>
<protein>
    <submittedName>
        <fullName evidence="1">Uncharacterized protein</fullName>
    </submittedName>
</protein>
<reference evidence="2" key="1">
    <citation type="journal article" date="2022" name="Mol. Ecol. Resour.">
        <title>The genomes of chicory, endive, great burdock and yacon provide insights into Asteraceae palaeo-polyploidization history and plant inulin production.</title>
        <authorList>
            <person name="Fan W."/>
            <person name="Wang S."/>
            <person name="Wang H."/>
            <person name="Wang A."/>
            <person name="Jiang F."/>
            <person name="Liu H."/>
            <person name="Zhao H."/>
            <person name="Xu D."/>
            <person name="Zhang Y."/>
        </authorList>
    </citation>
    <scope>NUCLEOTIDE SEQUENCE [LARGE SCALE GENOMIC DNA]</scope>
    <source>
        <strain evidence="2">cv. Punajuju</strain>
    </source>
</reference>
<accession>A0ACB9E428</accession>
<name>A0ACB9E428_CICIN</name>
<reference evidence="1 2" key="2">
    <citation type="journal article" date="2022" name="Mol. Ecol. Resour.">
        <title>The genomes of chicory, endive, great burdock and yacon provide insights into Asteraceae paleo-polyploidization history and plant inulin production.</title>
        <authorList>
            <person name="Fan W."/>
            <person name="Wang S."/>
            <person name="Wang H."/>
            <person name="Wang A."/>
            <person name="Jiang F."/>
            <person name="Liu H."/>
            <person name="Zhao H."/>
            <person name="Xu D."/>
            <person name="Zhang Y."/>
        </authorList>
    </citation>
    <scope>NUCLEOTIDE SEQUENCE [LARGE SCALE GENOMIC DNA]</scope>
    <source>
        <strain evidence="2">cv. Punajuju</strain>
        <tissue evidence="1">Leaves</tissue>
    </source>
</reference>
<evidence type="ECO:0000313" key="1">
    <source>
        <dbReference type="EMBL" id="KAI3753222.1"/>
    </source>
</evidence>
<gene>
    <name evidence="1" type="ORF">L2E82_25268</name>
</gene>